<sequence>MSIYDFEVLTITGENDFETIRSGEEVQFQRQYGERLRLDGNVLQRRTSG</sequence>
<accession>A0ABW3S3F4</accession>
<name>A0ABW3S3F4_9BACL</name>
<dbReference type="EMBL" id="JBHTLM010000019">
    <property type="protein sequence ID" value="MFD1178705.1"/>
    <property type="molecule type" value="Genomic_DNA"/>
</dbReference>
<reference evidence="2" key="1">
    <citation type="journal article" date="2019" name="Int. J. Syst. Evol. Microbiol.">
        <title>The Global Catalogue of Microorganisms (GCM) 10K type strain sequencing project: providing services to taxonomists for standard genome sequencing and annotation.</title>
        <authorList>
            <consortium name="The Broad Institute Genomics Platform"/>
            <consortium name="The Broad Institute Genome Sequencing Center for Infectious Disease"/>
            <person name="Wu L."/>
            <person name="Ma J."/>
        </authorList>
    </citation>
    <scope>NUCLEOTIDE SEQUENCE [LARGE SCALE GENOMIC DNA]</scope>
    <source>
        <strain evidence="2">CCUG 59189</strain>
    </source>
</reference>
<keyword evidence="2" id="KW-1185">Reference proteome</keyword>
<dbReference type="Proteomes" id="UP001597262">
    <property type="component" value="Unassembled WGS sequence"/>
</dbReference>
<evidence type="ECO:0000313" key="2">
    <source>
        <dbReference type="Proteomes" id="UP001597262"/>
    </source>
</evidence>
<comment type="caution">
    <text evidence="1">The sequence shown here is derived from an EMBL/GenBank/DDBJ whole genome shotgun (WGS) entry which is preliminary data.</text>
</comment>
<organism evidence="1 2">
    <name type="scientific">Paenibacillus puldeungensis</name>
    <dbReference type="NCBI Taxonomy" id="696536"/>
    <lineage>
        <taxon>Bacteria</taxon>
        <taxon>Bacillati</taxon>
        <taxon>Bacillota</taxon>
        <taxon>Bacilli</taxon>
        <taxon>Bacillales</taxon>
        <taxon>Paenibacillaceae</taxon>
        <taxon>Paenibacillus</taxon>
    </lineage>
</organism>
<dbReference type="RefSeq" id="WP_379321145.1">
    <property type="nucleotide sequence ID" value="NZ_JBHTLM010000019.1"/>
</dbReference>
<protein>
    <submittedName>
        <fullName evidence="1">Uncharacterized protein</fullName>
    </submittedName>
</protein>
<proteinExistence type="predicted"/>
<gene>
    <name evidence="1" type="ORF">ACFQ3W_20730</name>
</gene>
<evidence type="ECO:0000313" key="1">
    <source>
        <dbReference type="EMBL" id="MFD1178705.1"/>
    </source>
</evidence>